<dbReference type="EMBL" id="JABSTU010000011">
    <property type="protein sequence ID" value="KAH8010183.1"/>
    <property type="molecule type" value="Genomic_DNA"/>
</dbReference>
<proteinExistence type="predicted"/>
<evidence type="ECO:0000313" key="3">
    <source>
        <dbReference type="Proteomes" id="UP000821866"/>
    </source>
</evidence>
<dbReference type="AlphaFoldDB" id="A0A9J6D8S7"/>
<feature type="region of interest" description="Disordered" evidence="1">
    <location>
        <begin position="413"/>
        <end position="436"/>
    </location>
</feature>
<feature type="region of interest" description="Disordered" evidence="1">
    <location>
        <begin position="1"/>
        <end position="28"/>
    </location>
</feature>
<feature type="compositionally biased region" description="Basic residues" evidence="1">
    <location>
        <begin position="134"/>
        <end position="148"/>
    </location>
</feature>
<feature type="compositionally biased region" description="Basic and acidic residues" evidence="1">
    <location>
        <begin position="283"/>
        <end position="292"/>
    </location>
</feature>
<organism evidence="2 3">
    <name type="scientific">Rhipicephalus microplus</name>
    <name type="common">Cattle tick</name>
    <name type="synonym">Boophilus microplus</name>
    <dbReference type="NCBI Taxonomy" id="6941"/>
    <lineage>
        <taxon>Eukaryota</taxon>
        <taxon>Metazoa</taxon>
        <taxon>Ecdysozoa</taxon>
        <taxon>Arthropoda</taxon>
        <taxon>Chelicerata</taxon>
        <taxon>Arachnida</taxon>
        <taxon>Acari</taxon>
        <taxon>Parasitiformes</taxon>
        <taxon>Ixodida</taxon>
        <taxon>Ixodoidea</taxon>
        <taxon>Ixodidae</taxon>
        <taxon>Rhipicephalinae</taxon>
        <taxon>Rhipicephalus</taxon>
        <taxon>Boophilus</taxon>
    </lineage>
</organism>
<gene>
    <name evidence="2" type="ORF">HPB51_025618</name>
</gene>
<reference evidence="2" key="1">
    <citation type="journal article" date="2020" name="Cell">
        <title>Large-Scale Comparative Analyses of Tick Genomes Elucidate Their Genetic Diversity and Vector Capacities.</title>
        <authorList>
            <consortium name="Tick Genome and Microbiome Consortium (TIGMIC)"/>
            <person name="Jia N."/>
            <person name="Wang J."/>
            <person name="Shi W."/>
            <person name="Du L."/>
            <person name="Sun Y."/>
            <person name="Zhan W."/>
            <person name="Jiang J.F."/>
            <person name="Wang Q."/>
            <person name="Zhang B."/>
            <person name="Ji P."/>
            <person name="Bell-Sakyi L."/>
            <person name="Cui X.M."/>
            <person name="Yuan T.T."/>
            <person name="Jiang B.G."/>
            <person name="Yang W.F."/>
            <person name="Lam T.T."/>
            <person name="Chang Q.C."/>
            <person name="Ding S.J."/>
            <person name="Wang X.J."/>
            <person name="Zhu J.G."/>
            <person name="Ruan X.D."/>
            <person name="Zhao L."/>
            <person name="Wei J.T."/>
            <person name="Ye R.Z."/>
            <person name="Que T.C."/>
            <person name="Du C.H."/>
            <person name="Zhou Y.H."/>
            <person name="Cheng J.X."/>
            <person name="Dai P.F."/>
            <person name="Guo W.B."/>
            <person name="Han X.H."/>
            <person name="Huang E.J."/>
            <person name="Li L.F."/>
            <person name="Wei W."/>
            <person name="Gao Y.C."/>
            <person name="Liu J.Z."/>
            <person name="Shao H.Z."/>
            <person name="Wang X."/>
            <person name="Wang C.C."/>
            <person name="Yang T.C."/>
            <person name="Huo Q.B."/>
            <person name="Li W."/>
            <person name="Chen H.Y."/>
            <person name="Chen S.E."/>
            <person name="Zhou L.G."/>
            <person name="Ni X.B."/>
            <person name="Tian J.H."/>
            <person name="Sheng Y."/>
            <person name="Liu T."/>
            <person name="Pan Y.S."/>
            <person name="Xia L.Y."/>
            <person name="Li J."/>
            <person name="Zhao F."/>
            <person name="Cao W.C."/>
        </authorList>
    </citation>
    <scope>NUCLEOTIDE SEQUENCE</scope>
    <source>
        <strain evidence="2">Rmic-2018</strain>
    </source>
</reference>
<comment type="caution">
    <text evidence="2">The sequence shown here is derived from an EMBL/GenBank/DDBJ whole genome shotgun (WGS) entry which is preliminary data.</text>
</comment>
<feature type="compositionally biased region" description="Polar residues" evidence="1">
    <location>
        <begin position="9"/>
        <end position="28"/>
    </location>
</feature>
<sequence length="628" mass="67200">MEKAKKNNDGTTPSGISHKSMSAASVASTDSLAALSANNKDAIAALEVGKVKKAEIAGSKIAGALERTPKVVGDQQDVGESETVALDPADISTPGTSGMPSNTETPEGGWTPAAQESSSGTSIERAESTESVSRTKRSRRKKGRRKKEGRREPVVVVSRKNIIRDPLYVCLGQPFPSDDDAKNAAAAAEADPKRASTAGVDNVIAYVMSMNVDDPGLNIKSNAATVENTAGQAELIKEKAVLNAVLADIMECLKLHSSRCVKAEEDEEEVRNSLAKARKKRTEKSSKGELKRKSNPGDNRRSGGEESEARQLDVPMGELSQLHAQRHNQSQKKQTVEPHYPLAVTGKVKARNSLESKEGDCVVDEKPERPAVVTEVRQFEDEHQKRSRDVTGCTARRRYEAPLVFFSTSCANSSEQGSSGYVAGSETTKEDDDDEENRGYLDMAFGADSLTEDFGLAQVGSGNASSANIASGIQGCWHDFLAPIKMVSKYIQTECWNEPETESSFSEVVRRHRSGSSKALERACSLQIAVPEHQAAAAGGHRSEGSSVEELAKIFAAYSSSPASHHGNDEFGRADVKGVVHDRNFVLRSPTGDAGTTTASPPAAVNLAICTCNDRRSSANAFYKGATK</sequence>
<accession>A0A9J6D8S7</accession>
<feature type="compositionally biased region" description="Polar residues" evidence="1">
    <location>
        <begin position="93"/>
        <end position="105"/>
    </location>
</feature>
<name>A0A9J6D8S7_RHIMP</name>
<reference evidence="2" key="2">
    <citation type="submission" date="2021-09" db="EMBL/GenBank/DDBJ databases">
        <authorList>
            <person name="Jia N."/>
            <person name="Wang J."/>
            <person name="Shi W."/>
            <person name="Du L."/>
            <person name="Sun Y."/>
            <person name="Zhan W."/>
            <person name="Jiang J."/>
            <person name="Wang Q."/>
            <person name="Zhang B."/>
            <person name="Ji P."/>
            <person name="Sakyi L.B."/>
            <person name="Cui X."/>
            <person name="Yuan T."/>
            <person name="Jiang B."/>
            <person name="Yang W."/>
            <person name="Lam T.T.-Y."/>
            <person name="Chang Q."/>
            <person name="Ding S."/>
            <person name="Wang X."/>
            <person name="Zhu J."/>
            <person name="Ruan X."/>
            <person name="Zhao L."/>
            <person name="Wei J."/>
            <person name="Que T."/>
            <person name="Du C."/>
            <person name="Cheng J."/>
            <person name="Dai P."/>
            <person name="Han X."/>
            <person name="Huang E."/>
            <person name="Gao Y."/>
            <person name="Liu J."/>
            <person name="Shao H."/>
            <person name="Ye R."/>
            <person name="Li L."/>
            <person name="Wei W."/>
            <person name="Wang X."/>
            <person name="Wang C."/>
            <person name="Huo Q."/>
            <person name="Li W."/>
            <person name="Guo W."/>
            <person name="Chen H."/>
            <person name="Chen S."/>
            <person name="Zhou L."/>
            <person name="Zhou L."/>
            <person name="Ni X."/>
            <person name="Tian J."/>
            <person name="Zhou Y."/>
            <person name="Sheng Y."/>
            <person name="Liu T."/>
            <person name="Pan Y."/>
            <person name="Xia L."/>
            <person name="Li J."/>
            <person name="Zhao F."/>
            <person name="Cao W."/>
        </authorList>
    </citation>
    <scope>NUCLEOTIDE SEQUENCE</scope>
    <source>
        <strain evidence="2">Rmic-2018</strain>
        <tissue evidence="2">Larvae</tissue>
    </source>
</reference>
<dbReference type="Proteomes" id="UP000821866">
    <property type="component" value="Chromosome 9"/>
</dbReference>
<evidence type="ECO:0000256" key="1">
    <source>
        <dbReference type="SAM" id="MobiDB-lite"/>
    </source>
</evidence>
<feature type="region of interest" description="Disordered" evidence="1">
    <location>
        <begin position="59"/>
        <end position="153"/>
    </location>
</feature>
<feature type="region of interest" description="Disordered" evidence="1">
    <location>
        <begin position="261"/>
        <end position="311"/>
    </location>
</feature>
<keyword evidence="3" id="KW-1185">Reference proteome</keyword>
<evidence type="ECO:0000313" key="2">
    <source>
        <dbReference type="EMBL" id="KAH8010183.1"/>
    </source>
</evidence>
<protein>
    <submittedName>
        <fullName evidence="2">Uncharacterized protein</fullName>
    </submittedName>
</protein>
<feature type="compositionally biased region" description="Basic and acidic residues" evidence="1">
    <location>
        <begin position="298"/>
        <end position="311"/>
    </location>
</feature>